<name>A0A7W7ZDA4_9BACT</name>
<protein>
    <submittedName>
        <fullName evidence="1">Uncharacterized protein</fullName>
    </submittedName>
</protein>
<dbReference type="AlphaFoldDB" id="A0A7W7ZDA4"/>
<keyword evidence="2" id="KW-1185">Reference proteome</keyword>
<dbReference type="Proteomes" id="UP000540989">
    <property type="component" value="Unassembled WGS sequence"/>
</dbReference>
<dbReference type="RefSeq" id="WP_184216682.1">
    <property type="nucleotide sequence ID" value="NZ_JACHIP010000003.1"/>
</dbReference>
<proteinExistence type="predicted"/>
<reference evidence="1 2" key="1">
    <citation type="submission" date="2020-08" db="EMBL/GenBank/DDBJ databases">
        <title>Genomic Encyclopedia of Type Strains, Phase IV (KMG-V): Genome sequencing to study the core and pangenomes of soil and plant-associated prokaryotes.</title>
        <authorList>
            <person name="Whitman W."/>
        </authorList>
    </citation>
    <scope>NUCLEOTIDE SEQUENCE [LARGE SCALE GENOMIC DNA]</scope>
    <source>
        <strain evidence="1 2">M8UP14</strain>
    </source>
</reference>
<accession>A0A7W7ZDA4</accession>
<organism evidence="1 2">
    <name type="scientific">Granulicella aggregans</name>
    <dbReference type="NCBI Taxonomy" id="474949"/>
    <lineage>
        <taxon>Bacteria</taxon>
        <taxon>Pseudomonadati</taxon>
        <taxon>Acidobacteriota</taxon>
        <taxon>Terriglobia</taxon>
        <taxon>Terriglobales</taxon>
        <taxon>Acidobacteriaceae</taxon>
        <taxon>Granulicella</taxon>
    </lineage>
</organism>
<sequence length="181" mass="20747">MGWVTRSLLLVLVFQMTCLLDLQAREKHKPHSLFCLHSVDGTWHAQTFQPLINPRKELFFAEISFEAKRVDVVRLRHFYPGYDVEFDYKFDTNGRLSGLMGSVAVPRDWVAEADLFTHLDAPDTALMVRYYRPGTEDRILTPEGVNTYIADLNNAPIYKTAESLPCADSFQDAEKMNATQK</sequence>
<evidence type="ECO:0000313" key="2">
    <source>
        <dbReference type="Proteomes" id="UP000540989"/>
    </source>
</evidence>
<comment type="caution">
    <text evidence="1">The sequence shown here is derived from an EMBL/GenBank/DDBJ whole genome shotgun (WGS) entry which is preliminary data.</text>
</comment>
<evidence type="ECO:0000313" key="1">
    <source>
        <dbReference type="EMBL" id="MBB5057643.1"/>
    </source>
</evidence>
<gene>
    <name evidence="1" type="ORF">HDF16_002349</name>
</gene>
<dbReference type="EMBL" id="JACHIP010000003">
    <property type="protein sequence ID" value="MBB5057643.1"/>
    <property type="molecule type" value="Genomic_DNA"/>
</dbReference>